<dbReference type="Proteomes" id="UP000559027">
    <property type="component" value="Unassembled WGS sequence"/>
</dbReference>
<reference evidence="1 2" key="1">
    <citation type="journal article" date="2020" name="ISME J.">
        <title>Uncovering the hidden diversity of litter-decomposition mechanisms in mushroom-forming fungi.</title>
        <authorList>
            <person name="Floudas D."/>
            <person name="Bentzer J."/>
            <person name="Ahren D."/>
            <person name="Johansson T."/>
            <person name="Persson P."/>
            <person name="Tunlid A."/>
        </authorList>
    </citation>
    <scope>NUCLEOTIDE SEQUENCE [LARGE SCALE GENOMIC DNA]</scope>
    <source>
        <strain evidence="1 2">CBS 146.42</strain>
    </source>
</reference>
<keyword evidence="2" id="KW-1185">Reference proteome</keyword>
<gene>
    <name evidence="1" type="ORF">D9756_008161</name>
</gene>
<organism evidence="1 2">
    <name type="scientific">Leucocoprinus leucothites</name>
    <dbReference type="NCBI Taxonomy" id="201217"/>
    <lineage>
        <taxon>Eukaryota</taxon>
        <taxon>Fungi</taxon>
        <taxon>Dikarya</taxon>
        <taxon>Basidiomycota</taxon>
        <taxon>Agaricomycotina</taxon>
        <taxon>Agaricomycetes</taxon>
        <taxon>Agaricomycetidae</taxon>
        <taxon>Agaricales</taxon>
        <taxon>Agaricineae</taxon>
        <taxon>Agaricaceae</taxon>
        <taxon>Leucocoprinus</taxon>
    </lineage>
</organism>
<accession>A0A8H5D0E5</accession>
<sequence>MYVVKITLTMAHRDVTFGEGRENVQERRLIGSEEGGALAVDAFLDNWMNSGLLPSPLCALSDISAPDETHEKAPF</sequence>
<protein>
    <submittedName>
        <fullName evidence="1">Uncharacterized protein</fullName>
    </submittedName>
</protein>
<evidence type="ECO:0000313" key="1">
    <source>
        <dbReference type="EMBL" id="KAF5351225.1"/>
    </source>
</evidence>
<proteinExistence type="predicted"/>
<comment type="caution">
    <text evidence="1">The sequence shown here is derived from an EMBL/GenBank/DDBJ whole genome shotgun (WGS) entry which is preliminary data.</text>
</comment>
<dbReference type="AlphaFoldDB" id="A0A8H5D0E5"/>
<evidence type="ECO:0000313" key="2">
    <source>
        <dbReference type="Proteomes" id="UP000559027"/>
    </source>
</evidence>
<dbReference type="EMBL" id="JAACJO010000013">
    <property type="protein sequence ID" value="KAF5351225.1"/>
    <property type="molecule type" value="Genomic_DNA"/>
</dbReference>
<name>A0A8H5D0E5_9AGAR</name>